<name>A0A098EPK9_9BACL</name>
<evidence type="ECO:0000259" key="1">
    <source>
        <dbReference type="Pfam" id="PF18765"/>
    </source>
</evidence>
<gene>
    <name evidence="2" type="ORF">BN1080_02201</name>
</gene>
<protein>
    <submittedName>
        <fullName evidence="2">Nucleotidyltransferase domain protein</fullName>
    </submittedName>
</protein>
<dbReference type="OrthoDB" id="68332at2"/>
<evidence type="ECO:0000313" key="3">
    <source>
        <dbReference type="Proteomes" id="UP000043699"/>
    </source>
</evidence>
<dbReference type="RefSeq" id="WP_052654555.1">
    <property type="nucleotide sequence ID" value="NZ_CCXS01000001.1"/>
</dbReference>
<feature type="domain" description="Polymerase beta nucleotidyltransferase" evidence="1">
    <location>
        <begin position="9"/>
        <end position="60"/>
    </location>
</feature>
<keyword evidence="3" id="KW-1185">Reference proteome</keyword>
<dbReference type="AlphaFoldDB" id="A0A098EPK9"/>
<sequence length="261" mass="30212">MLPQEIAVQKITESLIRDPFIKAVFLKGSMGRNEHDEHSDIDLYCLVDGKDEKAFLNNRKAHLESYRPIIFEDDIFIIAPQLIAVFDDLLHMDLFTVTAESFTKKDFFKVLYDPHGAMEEFKESQSLTISPQEFKDAVIDVAWFMFQYKKAAARGNDVWASRMLTNSIDHVARVLMHKYKPDRAQLGLKAMSTALPNEVKEDLAALLETITPNRHRDAVVRLSNLLHNEMEWIIEKLEGDTQTEELLRRMVEWHLPIKGKI</sequence>
<organism evidence="2 3">
    <name type="scientific">Planococcus massiliensis</name>
    <dbReference type="NCBI Taxonomy" id="1499687"/>
    <lineage>
        <taxon>Bacteria</taxon>
        <taxon>Bacillati</taxon>
        <taxon>Bacillota</taxon>
        <taxon>Bacilli</taxon>
        <taxon>Bacillales</taxon>
        <taxon>Caryophanaceae</taxon>
        <taxon>Planococcus</taxon>
    </lineage>
</organism>
<dbReference type="GO" id="GO:0016740">
    <property type="term" value="F:transferase activity"/>
    <property type="evidence" value="ECO:0007669"/>
    <property type="project" value="UniProtKB-KW"/>
</dbReference>
<evidence type="ECO:0000313" key="2">
    <source>
        <dbReference type="EMBL" id="CEG23251.1"/>
    </source>
</evidence>
<dbReference type="Gene3D" id="3.30.460.10">
    <property type="entry name" value="Beta Polymerase, domain 2"/>
    <property type="match status" value="1"/>
</dbReference>
<dbReference type="Pfam" id="PF18765">
    <property type="entry name" value="Polbeta"/>
    <property type="match status" value="1"/>
</dbReference>
<proteinExistence type="predicted"/>
<reference evidence="2 3" key="1">
    <citation type="submission" date="2014-09" db="EMBL/GenBank/DDBJ databases">
        <authorList>
            <person name="Urmite Genomes Urmite Genomes"/>
        </authorList>
    </citation>
    <scope>NUCLEOTIDE SEQUENCE [LARGE SCALE GENOMIC DNA]</scope>
    <source>
        <strain evidence="2 3">ES2</strain>
    </source>
</reference>
<accession>A0A098EPK9</accession>
<dbReference type="Proteomes" id="UP000043699">
    <property type="component" value="Unassembled WGS sequence"/>
</dbReference>
<dbReference type="CDD" id="cd05403">
    <property type="entry name" value="NT_KNTase_like"/>
    <property type="match status" value="1"/>
</dbReference>
<dbReference type="SUPFAM" id="SSF81301">
    <property type="entry name" value="Nucleotidyltransferase"/>
    <property type="match status" value="1"/>
</dbReference>
<dbReference type="InterPro" id="IPR043519">
    <property type="entry name" value="NT_sf"/>
</dbReference>
<keyword evidence="2" id="KW-0808">Transferase</keyword>
<dbReference type="EMBL" id="CCXS01000001">
    <property type="protein sequence ID" value="CEG23251.1"/>
    <property type="molecule type" value="Genomic_DNA"/>
</dbReference>
<dbReference type="InterPro" id="IPR041633">
    <property type="entry name" value="Polbeta"/>
</dbReference>
<dbReference type="STRING" id="1499687.BN1080_02201"/>